<feature type="domain" description="AB hydrolase-1" evidence="1">
    <location>
        <begin position="39"/>
        <end position="249"/>
    </location>
</feature>
<dbReference type="InterPro" id="IPR029058">
    <property type="entry name" value="AB_hydrolase_fold"/>
</dbReference>
<dbReference type="SUPFAM" id="SSF53474">
    <property type="entry name" value="alpha/beta-Hydrolases"/>
    <property type="match status" value="1"/>
</dbReference>
<proteinExistence type="predicted"/>
<name>A0A326U0W5_THEHA</name>
<dbReference type="GO" id="GO:0016020">
    <property type="term" value="C:membrane"/>
    <property type="evidence" value="ECO:0007669"/>
    <property type="project" value="TreeGrafter"/>
</dbReference>
<evidence type="ECO:0000259" key="1">
    <source>
        <dbReference type="Pfam" id="PF12697"/>
    </source>
</evidence>
<protein>
    <submittedName>
        <fullName evidence="2">Pimeloyl-ACP methyl ester carboxylesterase</fullName>
    </submittedName>
</protein>
<comment type="caution">
    <text evidence="2">The sequence shown here is derived from an EMBL/GenBank/DDBJ whole genome shotgun (WGS) entry which is preliminary data.</text>
</comment>
<gene>
    <name evidence="2" type="ORF">EI42_04779</name>
</gene>
<dbReference type="EMBL" id="QKUF01000023">
    <property type="protein sequence ID" value="PZW24088.1"/>
    <property type="molecule type" value="Genomic_DNA"/>
</dbReference>
<evidence type="ECO:0000313" key="2">
    <source>
        <dbReference type="EMBL" id="PZW24088.1"/>
    </source>
</evidence>
<keyword evidence="3" id="KW-1185">Reference proteome</keyword>
<sequence length="268" mass="29233">MKTVQSADGTTIAFDQSGRGPALLLVGGAFEQRAMDSETSRLAVHPLLTQHFTVFHYDRRGRGDSTDTFPYAVEREIEDIDTLIAEAGGSAFVFGISSGAALALEAAVSSDKTIKKLALYEPPYNSDEAARMAWRNYRKQLQHVLAEGRRGDAVELFMTLLGMPPEMLEGMHQHPLWPMWEAVAPTLAYDAAALGEDASLPLEKAARITIPTLVLDGGASEFSFMHATAVTLARAIPKGQHQTLEHQTHEVDVEALAPILVEFFNADQ</sequence>
<dbReference type="Pfam" id="PF12697">
    <property type="entry name" value="Abhydrolase_6"/>
    <property type="match status" value="1"/>
</dbReference>
<dbReference type="PANTHER" id="PTHR43798:SF33">
    <property type="entry name" value="HYDROLASE, PUTATIVE (AFU_ORTHOLOGUE AFUA_2G14860)-RELATED"/>
    <property type="match status" value="1"/>
</dbReference>
<dbReference type="PANTHER" id="PTHR43798">
    <property type="entry name" value="MONOACYLGLYCEROL LIPASE"/>
    <property type="match status" value="1"/>
</dbReference>
<dbReference type="AlphaFoldDB" id="A0A326U0W5"/>
<dbReference type="InterPro" id="IPR000073">
    <property type="entry name" value="AB_hydrolase_1"/>
</dbReference>
<accession>A0A326U0W5</accession>
<reference evidence="2 3" key="1">
    <citation type="submission" date="2018-06" db="EMBL/GenBank/DDBJ databases">
        <title>Genomic Encyclopedia of Archaeal and Bacterial Type Strains, Phase II (KMG-II): from individual species to whole genera.</title>
        <authorList>
            <person name="Goeker M."/>
        </authorList>
    </citation>
    <scope>NUCLEOTIDE SEQUENCE [LARGE SCALE GENOMIC DNA]</scope>
    <source>
        <strain evidence="2 3">ATCC BAA-1881</strain>
    </source>
</reference>
<evidence type="ECO:0000313" key="3">
    <source>
        <dbReference type="Proteomes" id="UP000248806"/>
    </source>
</evidence>
<dbReference type="InterPro" id="IPR050266">
    <property type="entry name" value="AB_hydrolase_sf"/>
</dbReference>
<organism evidence="2 3">
    <name type="scientific">Thermosporothrix hazakensis</name>
    <dbReference type="NCBI Taxonomy" id="644383"/>
    <lineage>
        <taxon>Bacteria</taxon>
        <taxon>Bacillati</taxon>
        <taxon>Chloroflexota</taxon>
        <taxon>Ktedonobacteria</taxon>
        <taxon>Ktedonobacterales</taxon>
        <taxon>Thermosporotrichaceae</taxon>
        <taxon>Thermosporothrix</taxon>
    </lineage>
</organism>
<dbReference type="Gene3D" id="3.40.50.1820">
    <property type="entry name" value="alpha/beta hydrolase"/>
    <property type="match status" value="1"/>
</dbReference>
<dbReference type="Proteomes" id="UP000248806">
    <property type="component" value="Unassembled WGS sequence"/>
</dbReference>
<dbReference type="OrthoDB" id="63519at2"/>
<dbReference type="RefSeq" id="WP_111325083.1">
    <property type="nucleotide sequence ID" value="NZ_BIFX01000002.1"/>
</dbReference>